<reference evidence="3" key="1">
    <citation type="journal article" date="2019" name="Int. J. Syst. Evol. Microbiol.">
        <title>The Global Catalogue of Microorganisms (GCM) 10K type strain sequencing project: providing services to taxonomists for standard genome sequencing and annotation.</title>
        <authorList>
            <consortium name="The Broad Institute Genomics Platform"/>
            <consortium name="The Broad Institute Genome Sequencing Center for Infectious Disease"/>
            <person name="Wu L."/>
            <person name="Ma J."/>
        </authorList>
    </citation>
    <scope>NUCLEOTIDE SEQUENCE [LARGE SCALE GENOMIC DNA]</scope>
    <source>
        <strain evidence="3">JCM 18123</strain>
    </source>
</reference>
<comment type="caution">
    <text evidence="2">The sequence shown here is derived from an EMBL/GenBank/DDBJ whole genome shotgun (WGS) entry which is preliminary data.</text>
</comment>
<proteinExistence type="predicted"/>
<name>A0ABP9GQ12_9ACTN</name>
<evidence type="ECO:0000313" key="2">
    <source>
        <dbReference type="EMBL" id="GAA4947446.1"/>
    </source>
</evidence>
<sequence length="99" mass="10240">MAAGAGGPLRPATWILMLGGGSHGTSHGLGRDATESPLPAGLRVPGRDRSIADSASGRSVLEPLRLERLNRLNTDLPRQHVPSASGHLEGAGADRHARP</sequence>
<keyword evidence="3" id="KW-1185">Reference proteome</keyword>
<gene>
    <name evidence="2" type="ORF">GCM10023224_33890</name>
</gene>
<feature type="region of interest" description="Disordered" evidence="1">
    <location>
        <begin position="73"/>
        <end position="99"/>
    </location>
</feature>
<organism evidence="2 3">
    <name type="scientific">Streptomonospora halophila</name>
    <dbReference type="NCBI Taxonomy" id="427369"/>
    <lineage>
        <taxon>Bacteria</taxon>
        <taxon>Bacillati</taxon>
        <taxon>Actinomycetota</taxon>
        <taxon>Actinomycetes</taxon>
        <taxon>Streptosporangiales</taxon>
        <taxon>Nocardiopsidaceae</taxon>
        <taxon>Streptomonospora</taxon>
    </lineage>
</organism>
<evidence type="ECO:0000313" key="3">
    <source>
        <dbReference type="Proteomes" id="UP001499993"/>
    </source>
</evidence>
<accession>A0ABP9GQ12</accession>
<protein>
    <submittedName>
        <fullName evidence="2">Uncharacterized protein</fullName>
    </submittedName>
</protein>
<dbReference type="Proteomes" id="UP001499993">
    <property type="component" value="Unassembled WGS sequence"/>
</dbReference>
<dbReference type="EMBL" id="BAABIK010000019">
    <property type="protein sequence ID" value="GAA4947446.1"/>
    <property type="molecule type" value="Genomic_DNA"/>
</dbReference>
<evidence type="ECO:0000256" key="1">
    <source>
        <dbReference type="SAM" id="MobiDB-lite"/>
    </source>
</evidence>
<feature type="region of interest" description="Disordered" evidence="1">
    <location>
        <begin position="1"/>
        <end position="60"/>
    </location>
</feature>